<evidence type="ECO:0000259" key="10">
    <source>
        <dbReference type="PROSITE" id="PS50262"/>
    </source>
</evidence>
<evidence type="ECO:0000256" key="2">
    <source>
        <dbReference type="ARBA" id="ARBA00022692"/>
    </source>
</evidence>
<feature type="transmembrane region" description="Helical" evidence="9">
    <location>
        <begin position="241"/>
        <end position="263"/>
    </location>
</feature>
<dbReference type="Proteomes" id="UP000265080">
    <property type="component" value="Chromosome 20"/>
</dbReference>
<evidence type="ECO:0000313" key="12">
    <source>
        <dbReference type="Proteomes" id="UP000265080"/>
    </source>
</evidence>
<keyword evidence="12" id="KW-1185">Reference proteome</keyword>
<keyword evidence="3 9" id="KW-1133">Transmembrane helix</keyword>
<reference evidence="11" key="3">
    <citation type="submission" date="2025-09" db="UniProtKB">
        <authorList>
            <consortium name="Ensembl"/>
        </authorList>
    </citation>
    <scope>IDENTIFICATION</scope>
</reference>
<proteinExistence type="predicted"/>
<dbReference type="Gene3D" id="1.20.1070.10">
    <property type="entry name" value="Rhodopsin 7-helix transmembrane proteins"/>
    <property type="match status" value="1"/>
</dbReference>
<dbReference type="OMA" id="AIWANYT"/>
<dbReference type="PANTHER" id="PTHR24232:SF96">
    <property type="entry name" value="PSYCHOSINE RECEPTOR-LIKE"/>
    <property type="match status" value="1"/>
</dbReference>
<accession>A0A3P8SZB6</accession>
<dbReference type="GO" id="GO:0004930">
    <property type="term" value="F:G protein-coupled receptor activity"/>
    <property type="evidence" value="ECO:0007669"/>
    <property type="project" value="UniProtKB-KW"/>
</dbReference>
<name>A0A3P8SZB6_AMPPE</name>
<evidence type="ECO:0000256" key="3">
    <source>
        <dbReference type="ARBA" id="ARBA00022989"/>
    </source>
</evidence>
<organism evidence="11 12">
    <name type="scientific">Amphiprion percula</name>
    <name type="common">Orange clownfish</name>
    <name type="synonym">Lutjanus percula</name>
    <dbReference type="NCBI Taxonomy" id="161767"/>
    <lineage>
        <taxon>Eukaryota</taxon>
        <taxon>Metazoa</taxon>
        <taxon>Chordata</taxon>
        <taxon>Craniata</taxon>
        <taxon>Vertebrata</taxon>
        <taxon>Euteleostomi</taxon>
        <taxon>Actinopterygii</taxon>
        <taxon>Neopterygii</taxon>
        <taxon>Teleostei</taxon>
        <taxon>Neoteleostei</taxon>
        <taxon>Acanthomorphata</taxon>
        <taxon>Ovalentaria</taxon>
        <taxon>Pomacentridae</taxon>
        <taxon>Amphiprion</taxon>
    </lineage>
</organism>
<evidence type="ECO:0000256" key="6">
    <source>
        <dbReference type="ARBA" id="ARBA00023170"/>
    </source>
</evidence>
<evidence type="ECO:0000256" key="5">
    <source>
        <dbReference type="ARBA" id="ARBA00023136"/>
    </source>
</evidence>
<dbReference type="GeneTree" id="ENSGT00940000164014"/>
<sequence>MADSSTVTTTGHDLDNVTGSFTGNATATPAAVQVANVISWLTVGIGLPAIGLAIYTLKNLSKGDGKVPVHVMFLLVSDIISFFGRPQVNQEMENGSMSSNPTDFIFYFGVVSNITLMLFIAQERHLLVAYPQCLGCCSSFRRSPAVALVAWAAPFGVLALALLRYNLWFAVSLLTPFPFLLFFAVDAWRALICSRSNPPTPERRRTVLGIGAIWANYTVLYSPFVLSVLLEALNFKEEVSYLSLVSHLLLYLSPLVDPFLYIFMTKGLKEVLQALPCCQKPGQKENRRPTVDTVAETVETRL</sequence>
<keyword evidence="2 9" id="KW-0812">Transmembrane</keyword>
<feature type="transmembrane region" description="Helical" evidence="9">
    <location>
        <begin position="67"/>
        <end position="84"/>
    </location>
</feature>
<comment type="subcellular location">
    <subcellularLocation>
        <location evidence="1">Membrane</location>
        <topology evidence="1">Multi-pass membrane protein</topology>
    </subcellularLocation>
</comment>
<reference evidence="11 12" key="1">
    <citation type="submission" date="2018-03" db="EMBL/GenBank/DDBJ databases">
        <title>Finding Nemo's genes: A chromosome-scale reference assembly of the genome of the orange clownfish Amphiprion percula.</title>
        <authorList>
            <person name="Lehmann R."/>
        </authorList>
    </citation>
    <scope>NUCLEOTIDE SEQUENCE</scope>
</reference>
<keyword evidence="4" id="KW-0297">G-protein coupled receptor</keyword>
<evidence type="ECO:0000256" key="7">
    <source>
        <dbReference type="ARBA" id="ARBA00023180"/>
    </source>
</evidence>
<dbReference type="SUPFAM" id="SSF81321">
    <property type="entry name" value="Family A G protein-coupled receptor-like"/>
    <property type="match status" value="1"/>
</dbReference>
<dbReference type="Ensembl" id="ENSAPET00000017995.1">
    <property type="protein sequence ID" value="ENSAPEP00000017498.1"/>
    <property type="gene ID" value="ENSAPEG00000012517.1"/>
</dbReference>
<keyword evidence="6" id="KW-0675">Receptor</keyword>
<keyword evidence="7" id="KW-0325">Glycoprotein</keyword>
<evidence type="ECO:0000256" key="4">
    <source>
        <dbReference type="ARBA" id="ARBA00023040"/>
    </source>
</evidence>
<evidence type="ECO:0000256" key="8">
    <source>
        <dbReference type="ARBA" id="ARBA00023224"/>
    </source>
</evidence>
<keyword evidence="5 9" id="KW-0472">Membrane</keyword>
<dbReference type="GO" id="GO:0005886">
    <property type="term" value="C:plasma membrane"/>
    <property type="evidence" value="ECO:0007669"/>
    <property type="project" value="TreeGrafter"/>
</dbReference>
<feature type="transmembrane region" description="Helical" evidence="9">
    <location>
        <begin position="142"/>
        <end position="161"/>
    </location>
</feature>
<evidence type="ECO:0000256" key="9">
    <source>
        <dbReference type="SAM" id="Phobius"/>
    </source>
</evidence>
<feature type="transmembrane region" description="Helical" evidence="9">
    <location>
        <begin position="37"/>
        <end position="55"/>
    </location>
</feature>
<dbReference type="AlphaFoldDB" id="A0A3P8SZB6"/>
<feature type="transmembrane region" description="Helical" evidence="9">
    <location>
        <begin position="167"/>
        <end position="185"/>
    </location>
</feature>
<keyword evidence="8" id="KW-0807">Transducer</keyword>
<protein>
    <submittedName>
        <fullName evidence="11">Si:ch211-132e22.4</fullName>
    </submittedName>
</protein>
<dbReference type="PROSITE" id="PS50262">
    <property type="entry name" value="G_PROTEIN_RECEP_F1_2"/>
    <property type="match status" value="1"/>
</dbReference>
<dbReference type="InterPro" id="IPR017452">
    <property type="entry name" value="GPCR_Rhodpsn_7TM"/>
</dbReference>
<dbReference type="PANTHER" id="PTHR24232">
    <property type="entry name" value="G-PROTEIN COUPLED RECEPTOR"/>
    <property type="match status" value="1"/>
</dbReference>
<feature type="domain" description="G-protein coupled receptors family 1 profile" evidence="10">
    <location>
        <begin position="104"/>
        <end position="261"/>
    </location>
</feature>
<evidence type="ECO:0000256" key="1">
    <source>
        <dbReference type="ARBA" id="ARBA00004141"/>
    </source>
</evidence>
<evidence type="ECO:0000313" key="11">
    <source>
        <dbReference type="Ensembl" id="ENSAPEP00000017498.1"/>
    </source>
</evidence>
<feature type="transmembrane region" description="Helical" evidence="9">
    <location>
        <begin position="104"/>
        <end position="121"/>
    </location>
</feature>
<dbReference type="GO" id="GO:0007200">
    <property type="term" value="P:phospholipase C-activating G protein-coupled receptor signaling pathway"/>
    <property type="evidence" value="ECO:0007669"/>
    <property type="project" value="TreeGrafter"/>
</dbReference>
<reference evidence="11" key="2">
    <citation type="submission" date="2025-08" db="UniProtKB">
        <authorList>
            <consortium name="Ensembl"/>
        </authorList>
    </citation>
    <scope>IDENTIFICATION</scope>
</reference>
<feature type="transmembrane region" description="Helical" evidence="9">
    <location>
        <begin position="206"/>
        <end position="229"/>
    </location>
</feature>
<dbReference type="GO" id="GO:0035025">
    <property type="term" value="P:positive regulation of Rho protein signal transduction"/>
    <property type="evidence" value="ECO:0007669"/>
    <property type="project" value="TreeGrafter"/>
</dbReference>